<protein>
    <submittedName>
        <fullName evidence="7">Uncharacterized protein</fullName>
    </submittedName>
</protein>
<evidence type="ECO:0000256" key="3">
    <source>
        <dbReference type="ARBA" id="ARBA00022989"/>
    </source>
</evidence>
<gene>
    <name evidence="7" type="ORF">CBYS24578_00014243</name>
</gene>
<feature type="region of interest" description="Disordered" evidence="5">
    <location>
        <begin position="281"/>
        <end position="304"/>
    </location>
</feature>
<dbReference type="SUPFAM" id="SSF144083">
    <property type="entry name" value="Magnesium transport protein CorA, transmembrane region"/>
    <property type="match status" value="1"/>
</dbReference>
<dbReference type="OrthoDB" id="3231000at2759"/>
<dbReference type="Proteomes" id="UP000754883">
    <property type="component" value="Unassembled WGS sequence"/>
</dbReference>
<dbReference type="InterPro" id="IPR002523">
    <property type="entry name" value="MgTranspt_CorA/ZnTranspt_ZntB"/>
</dbReference>
<dbReference type="InterPro" id="IPR045863">
    <property type="entry name" value="CorA_TM1_TM2"/>
</dbReference>
<proteinExistence type="predicted"/>
<dbReference type="GO" id="GO:0046873">
    <property type="term" value="F:metal ion transmembrane transporter activity"/>
    <property type="evidence" value="ECO:0007669"/>
    <property type="project" value="InterPro"/>
</dbReference>
<accession>A0A9N9UEN7</accession>
<keyword evidence="8" id="KW-1185">Reference proteome</keyword>
<evidence type="ECO:0000256" key="6">
    <source>
        <dbReference type="SAM" id="Phobius"/>
    </source>
</evidence>
<evidence type="ECO:0000256" key="4">
    <source>
        <dbReference type="ARBA" id="ARBA00023136"/>
    </source>
</evidence>
<organism evidence="7 8">
    <name type="scientific">Clonostachys byssicola</name>
    <dbReference type="NCBI Taxonomy" id="160290"/>
    <lineage>
        <taxon>Eukaryota</taxon>
        <taxon>Fungi</taxon>
        <taxon>Dikarya</taxon>
        <taxon>Ascomycota</taxon>
        <taxon>Pezizomycotina</taxon>
        <taxon>Sordariomycetes</taxon>
        <taxon>Hypocreomycetidae</taxon>
        <taxon>Hypocreales</taxon>
        <taxon>Bionectriaceae</taxon>
        <taxon>Clonostachys</taxon>
    </lineage>
</organism>
<evidence type="ECO:0000256" key="5">
    <source>
        <dbReference type="SAM" id="MobiDB-lite"/>
    </source>
</evidence>
<dbReference type="GO" id="GO:0016020">
    <property type="term" value="C:membrane"/>
    <property type="evidence" value="ECO:0007669"/>
    <property type="project" value="UniProtKB-SubCell"/>
</dbReference>
<keyword evidence="2 6" id="KW-0812">Transmembrane</keyword>
<dbReference type="EMBL" id="CABFNO020001454">
    <property type="protein sequence ID" value="CAG9988838.1"/>
    <property type="molecule type" value="Genomic_DNA"/>
</dbReference>
<dbReference type="Gene3D" id="1.20.58.340">
    <property type="entry name" value="Magnesium transport protein CorA, transmembrane region"/>
    <property type="match status" value="1"/>
</dbReference>
<dbReference type="AlphaFoldDB" id="A0A9N9UEN7"/>
<evidence type="ECO:0000313" key="7">
    <source>
        <dbReference type="EMBL" id="CAG9988838.1"/>
    </source>
</evidence>
<dbReference type="Pfam" id="PF01544">
    <property type="entry name" value="CorA"/>
    <property type="match status" value="1"/>
</dbReference>
<evidence type="ECO:0000256" key="2">
    <source>
        <dbReference type="ARBA" id="ARBA00022692"/>
    </source>
</evidence>
<comment type="subcellular location">
    <subcellularLocation>
        <location evidence="1">Membrane</location>
        <topology evidence="1">Multi-pass membrane protein</topology>
    </subcellularLocation>
</comment>
<feature type="transmembrane region" description="Helical" evidence="6">
    <location>
        <begin position="544"/>
        <end position="563"/>
    </location>
</feature>
<comment type="caution">
    <text evidence="7">The sequence shown here is derived from an EMBL/GenBank/DDBJ whole genome shotgun (WGS) entry which is preliminary data.</text>
</comment>
<feature type="compositionally biased region" description="Basic and acidic residues" evidence="5">
    <location>
        <begin position="284"/>
        <end position="299"/>
    </location>
</feature>
<keyword evidence="4 6" id="KW-0472">Membrane</keyword>
<sequence length="613" mass="72882">MVLSLRPTPVSDWKFKKEWNDFYSTGDLYATEKQQIYRRQWEIKTDSHHYPYLDYVKTLAPGWRPLQYLADFMEVGTDPVRWRDFNNTDKNHRYTYPDDPVGREEKRSERVSRSRVFLLDYEENEVEPQITYFERPFDLRAKLLEINDSEKEDLPRSGLKLFVVEDLSRDTIELLGHYLQIEPDFFRSHLREHAWFNIRDPFWVPPSLHMDVATRNWQQIFFCRARYFTNIAKFREAQRAVDNFNIKRKLDEDESKALWDRSYRKSKPIFSQLNTSLFRRRKSRNEIPERNGQGDHKNISGEQGIPLDEDQTAFEQELIEEAVDAKVGLMRTKATFWWKDKNIGVLLLDPTLTEGFPLWREQENWHEKPTPGEVGPRTPDPEASFAERFIYWAENPAPFLRKAALSNDPRQLPMMILLRIICADWITMSQYIKTRLSQVDWELTHPREFLGHHKFYTILNKMHTWRRLVPVYREMLYTTTLHMEFFLNCDGKQSETVEDEPFMEYLNEFKLILRQMDEYEERIDRLTGVTASTINMVDSHRIKLLTGLATIFLPLSLIGTLFSMSEDVGKLGVTFGYWAAASVSIICFLLLVYRLSTSWLAYTHIFSSIFIIQ</sequence>
<evidence type="ECO:0000256" key="1">
    <source>
        <dbReference type="ARBA" id="ARBA00004141"/>
    </source>
</evidence>
<name>A0A9N9UEN7_9HYPO</name>
<evidence type="ECO:0000313" key="8">
    <source>
        <dbReference type="Proteomes" id="UP000754883"/>
    </source>
</evidence>
<feature type="transmembrane region" description="Helical" evidence="6">
    <location>
        <begin position="575"/>
        <end position="593"/>
    </location>
</feature>
<reference evidence="7" key="1">
    <citation type="submission" date="2021-10" db="EMBL/GenBank/DDBJ databases">
        <authorList>
            <person name="Piombo E."/>
        </authorList>
    </citation>
    <scope>NUCLEOTIDE SEQUENCE</scope>
</reference>
<keyword evidence="3 6" id="KW-1133">Transmembrane helix</keyword>